<reference evidence="2" key="1">
    <citation type="submission" date="2020-12" db="EMBL/GenBank/DDBJ databases">
        <title>Bacterial taxonomy.</title>
        <authorList>
            <person name="Pan X."/>
        </authorList>
    </citation>
    <scope>NUCLEOTIDE SEQUENCE</scope>
    <source>
        <strain evidence="2">M0105</strain>
    </source>
</reference>
<dbReference type="Proteomes" id="UP000655420">
    <property type="component" value="Unassembled WGS sequence"/>
</dbReference>
<proteinExistence type="predicted"/>
<evidence type="ECO:0000256" key="1">
    <source>
        <dbReference type="SAM" id="SignalP"/>
    </source>
</evidence>
<dbReference type="EMBL" id="JAEHHL010000002">
    <property type="protein sequence ID" value="MBK0398644.1"/>
    <property type="molecule type" value="Genomic_DNA"/>
</dbReference>
<sequence>MRIRLLPAALVLVVAVVLPASRASASDFAVDVELVLAVDVSRSMTLRELEIQRRGYAAALASREVVEAIETGGYGRIALTYVEWAGTALQNVVIDWTLIAGRTDAEAFAARLTASAPTSMQRTSISGALDFAVRRFDGNGYDGLRRVIDVSGDGPNNQGRPVTRARDDAVAQGIVINGLPLMTREGLGTQWHLDDLDIYYRECVIGGPTAFMLPVVEWEHFQQAVRNKLVLELAGWPVPDPPAALLPASESGYDCLIGEKIWDNLYGDWN</sequence>
<comment type="caution">
    <text evidence="2">The sequence shown here is derived from an EMBL/GenBank/DDBJ whole genome shotgun (WGS) entry which is preliminary data.</text>
</comment>
<keyword evidence="3" id="KW-1185">Reference proteome</keyword>
<name>A0A8J7M581_9RHOB</name>
<feature type="signal peptide" evidence="1">
    <location>
        <begin position="1"/>
        <end position="25"/>
    </location>
</feature>
<evidence type="ECO:0000313" key="2">
    <source>
        <dbReference type="EMBL" id="MBK0398644.1"/>
    </source>
</evidence>
<feature type="chain" id="PRO_5035176031" evidence="1">
    <location>
        <begin position="26"/>
        <end position="270"/>
    </location>
</feature>
<dbReference type="CDD" id="cd00198">
    <property type="entry name" value="vWFA"/>
    <property type="match status" value="1"/>
</dbReference>
<dbReference type="Gene3D" id="3.40.50.410">
    <property type="entry name" value="von Willebrand factor, type A domain"/>
    <property type="match status" value="1"/>
</dbReference>
<dbReference type="InterPro" id="IPR036465">
    <property type="entry name" value="vWFA_dom_sf"/>
</dbReference>
<dbReference type="RefSeq" id="WP_200608101.1">
    <property type="nucleotide sequence ID" value="NZ_JAEHHL010000002.1"/>
</dbReference>
<protein>
    <submittedName>
        <fullName evidence="2">DUF1194 domain-containing protein</fullName>
    </submittedName>
</protein>
<dbReference type="Pfam" id="PF06707">
    <property type="entry name" value="DUF1194"/>
    <property type="match status" value="1"/>
</dbReference>
<dbReference type="SUPFAM" id="SSF53300">
    <property type="entry name" value="vWA-like"/>
    <property type="match status" value="1"/>
</dbReference>
<dbReference type="AlphaFoldDB" id="A0A8J7M581"/>
<organism evidence="2 3">
    <name type="scientific">Thermohalobaculum xanthum</name>
    <dbReference type="NCBI Taxonomy" id="2753746"/>
    <lineage>
        <taxon>Bacteria</taxon>
        <taxon>Pseudomonadati</taxon>
        <taxon>Pseudomonadota</taxon>
        <taxon>Alphaproteobacteria</taxon>
        <taxon>Rhodobacterales</taxon>
        <taxon>Paracoccaceae</taxon>
        <taxon>Thermohalobaculum</taxon>
    </lineage>
</organism>
<keyword evidence="1" id="KW-0732">Signal</keyword>
<accession>A0A8J7M581</accession>
<gene>
    <name evidence="2" type="ORF">H0I76_05555</name>
</gene>
<evidence type="ECO:0000313" key="3">
    <source>
        <dbReference type="Proteomes" id="UP000655420"/>
    </source>
</evidence>
<dbReference type="InterPro" id="IPR010607">
    <property type="entry name" value="DUF1194"/>
</dbReference>